<protein>
    <recommendedName>
        <fullName evidence="9">Cell division protein FtsQ</fullName>
    </recommendedName>
</protein>
<dbReference type="Proteomes" id="UP000236497">
    <property type="component" value="Unassembled WGS sequence"/>
</dbReference>
<dbReference type="PANTHER" id="PTHR37820">
    <property type="entry name" value="CELL DIVISION PROTEIN DIVIB"/>
    <property type="match status" value="1"/>
</dbReference>
<keyword evidence="1" id="KW-1003">Cell membrane</keyword>
<dbReference type="AlphaFoldDB" id="A0A0H5SGQ9"/>
<dbReference type="OrthoDB" id="1748794at2"/>
<keyword evidence="3 6" id="KW-0812">Transmembrane</keyword>
<sequence>MDNKLYRKNNSVLRRISKRLIKLAVFLGIPAAIFIYYFQLKNITVTGSSRYSQDQIVKRLINKREDKNTLIFYLKYKYFVDIRIPFVEKMSFELVDRNSVSIRVYDKRIIGCIEFMSDYFYFDKDGIIVESTSNKIDDIPQVKGLKFQKIALNEKLEVQKEELFDVILNLTQQIEKYGLNVNTISFNNKYEVTLDCGDIKAKLGKRSTYDEVLAKLKNILDEVEGKKLTIDMTTGTDYFIAKPESED</sequence>
<dbReference type="GO" id="GO:0051301">
    <property type="term" value="P:cell division"/>
    <property type="evidence" value="ECO:0007669"/>
    <property type="project" value="UniProtKB-KW"/>
</dbReference>
<reference evidence="7 8" key="1">
    <citation type="submission" date="2015-06" db="EMBL/GenBank/DDBJ databases">
        <authorList>
            <person name="Wibberg Daniel"/>
        </authorList>
    </citation>
    <scope>NUCLEOTIDE SEQUENCE [LARGE SCALE GENOMIC DNA]</scope>
    <source>
        <strain evidence="7 8">T3/55T</strain>
    </source>
</reference>
<evidence type="ECO:0000256" key="6">
    <source>
        <dbReference type="SAM" id="Phobius"/>
    </source>
</evidence>
<keyword evidence="4 6" id="KW-1133">Transmembrane helix</keyword>
<evidence type="ECO:0000256" key="3">
    <source>
        <dbReference type="ARBA" id="ARBA00022692"/>
    </source>
</evidence>
<evidence type="ECO:0000256" key="1">
    <source>
        <dbReference type="ARBA" id="ARBA00022475"/>
    </source>
</evidence>
<keyword evidence="6" id="KW-0472">Membrane</keyword>
<dbReference type="PANTHER" id="PTHR37820:SF1">
    <property type="entry name" value="CELL DIVISION PROTEIN FTSQ"/>
    <property type="match status" value="1"/>
</dbReference>
<evidence type="ECO:0000313" key="7">
    <source>
        <dbReference type="EMBL" id="CRZ34644.1"/>
    </source>
</evidence>
<organism evidence="7 8">
    <name type="scientific">Herbinix hemicellulosilytica</name>
    <dbReference type="NCBI Taxonomy" id="1564487"/>
    <lineage>
        <taxon>Bacteria</taxon>
        <taxon>Bacillati</taxon>
        <taxon>Bacillota</taxon>
        <taxon>Clostridia</taxon>
        <taxon>Lachnospirales</taxon>
        <taxon>Lachnospiraceae</taxon>
        <taxon>Herbinix</taxon>
    </lineage>
</organism>
<keyword evidence="8" id="KW-1185">Reference proteome</keyword>
<dbReference type="EMBL" id="CVTD020000016">
    <property type="protein sequence ID" value="CRZ34644.1"/>
    <property type="molecule type" value="Genomic_DNA"/>
</dbReference>
<dbReference type="InterPro" id="IPR050487">
    <property type="entry name" value="FtsQ_DivIB"/>
</dbReference>
<dbReference type="RefSeq" id="WP_103202759.1">
    <property type="nucleotide sequence ID" value="NZ_CVTD020000016.1"/>
</dbReference>
<name>A0A0H5SGQ9_HERHM</name>
<evidence type="ECO:0008006" key="9">
    <source>
        <dbReference type="Google" id="ProtNLM"/>
    </source>
</evidence>
<keyword evidence="5" id="KW-0131">Cell cycle</keyword>
<evidence type="ECO:0000256" key="2">
    <source>
        <dbReference type="ARBA" id="ARBA00022618"/>
    </source>
</evidence>
<evidence type="ECO:0000256" key="5">
    <source>
        <dbReference type="ARBA" id="ARBA00023306"/>
    </source>
</evidence>
<feature type="transmembrane region" description="Helical" evidence="6">
    <location>
        <begin position="20"/>
        <end position="38"/>
    </location>
</feature>
<dbReference type="GO" id="GO:0005886">
    <property type="term" value="C:plasma membrane"/>
    <property type="evidence" value="ECO:0007669"/>
    <property type="project" value="TreeGrafter"/>
</dbReference>
<accession>A0A0H5SGQ9</accession>
<gene>
    <name evidence="7" type="ORF">HHT355_1443</name>
</gene>
<evidence type="ECO:0000313" key="8">
    <source>
        <dbReference type="Proteomes" id="UP000236497"/>
    </source>
</evidence>
<proteinExistence type="predicted"/>
<evidence type="ECO:0000256" key="4">
    <source>
        <dbReference type="ARBA" id="ARBA00022989"/>
    </source>
</evidence>
<keyword evidence="2" id="KW-0132">Cell division</keyword>